<feature type="region of interest" description="Disordered" evidence="1">
    <location>
        <begin position="33"/>
        <end position="52"/>
    </location>
</feature>
<accession>M2NBY5</accession>
<proteinExistence type="predicted"/>
<protein>
    <submittedName>
        <fullName evidence="2">Uncharacterized protein</fullName>
    </submittedName>
</protein>
<dbReference type="GeneID" id="19114693"/>
<dbReference type="KEGG" id="bcom:BAUCODRAFT_473329"/>
<sequence length="52" mass="5916">MISILKLSSQKVTARHLPSALEVCRRRLQKCMQGVQGRSREAQRARLSPPRS</sequence>
<evidence type="ECO:0000313" key="2">
    <source>
        <dbReference type="EMBL" id="EMC96400.1"/>
    </source>
</evidence>
<dbReference type="EMBL" id="KB445555">
    <property type="protein sequence ID" value="EMC96400.1"/>
    <property type="molecule type" value="Genomic_DNA"/>
</dbReference>
<evidence type="ECO:0000313" key="3">
    <source>
        <dbReference type="Proteomes" id="UP000011761"/>
    </source>
</evidence>
<keyword evidence="3" id="KW-1185">Reference proteome</keyword>
<dbReference type="AlphaFoldDB" id="M2NBY5"/>
<reference evidence="2 3" key="1">
    <citation type="journal article" date="2012" name="PLoS Pathog.">
        <title>Diverse lifestyles and strategies of plant pathogenesis encoded in the genomes of eighteen Dothideomycetes fungi.</title>
        <authorList>
            <person name="Ohm R.A."/>
            <person name="Feau N."/>
            <person name="Henrissat B."/>
            <person name="Schoch C.L."/>
            <person name="Horwitz B.A."/>
            <person name="Barry K.W."/>
            <person name="Condon B.J."/>
            <person name="Copeland A.C."/>
            <person name="Dhillon B."/>
            <person name="Glaser F."/>
            <person name="Hesse C.N."/>
            <person name="Kosti I."/>
            <person name="LaButti K."/>
            <person name="Lindquist E.A."/>
            <person name="Lucas S."/>
            <person name="Salamov A.A."/>
            <person name="Bradshaw R.E."/>
            <person name="Ciuffetti L."/>
            <person name="Hamelin R.C."/>
            <person name="Kema G.H.J."/>
            <person name="Lawrence C."/>
            <person name="Scott J.A."/>
            <person name="Spatafora J.W."/>
            <person name="Turgeon B.G."/>
            <person name="de Wit P.J.G.M."/>
            <person name="Zhong S."/>
            <person name="Goodwin S.B."/>
            <person name="Grigoriev I.V."/>
        </authorList>
    </citation>
    <scope>NUCLEOTIDE SEQUENCE [LARGE SCALE GENOMIC DNA]</scope>
    <source>
        <strain evidence="2 3">UAMH 10762</strain>
    </source>
</reference>
<organism evidence="2 3">
    <name type="scientific">Baudoinia panamericana (strain UAMH 10762)</name>
    <name type="common">Angels' share fungus</name>
    <name type="synonym">Baudoinia compniacensis (strain UAMH 10762)</name>
    <dbReference type="NCBI Taxonomy" id="717646"/>
    <lineage>
        <taxon>Eukaryota</taxon>
        <taxon>Fungi</taxon>
        <taxon>Dikarya</taxon>
        <taxon>Ascomycota</taxon>
        <taxon>Pezizomycotina</taxon>
        <taxon>Dothideomycetes</taxon>
        <taxon>Dothideomycetidae</taxon>
        <taxon>Mycosphaerellales</taxon>
        <taxon>Teratosphaeriaceae</taxon>
        <taxon>Baudoinia</taxon>
    </lineage>
</organism>
<name>M2NBY5_BAUPA</name>
<evidence type="ECO:0000256" key="1">
    <source>
        <dbReference type="SAM" id="MobiDB-lite"/>
    </source>
</evidence>
<dbReference type="Proteomes" id="UP000011761">
    <property type="component" value="Unassembled WGS sequence"/>
</dbReference>
<dbReference type="RefSeq" id="XP_007676494.1">
    <property type="nucleotide sequence ID" value="XM_007678304.1"/>
</dbReference>
<gene>
    <name evidence="2" type="ORF">BAUCODRAFT_473329</name>
</gene>
<dbReference type="HOGENOM" id="CLU_3086864_0_0_1"/>